<dbReference type="Gene3D" id="3.10.180.10">
    <property type="entry name" value="2,3-Dihydroxybiphenyl 1,2-Dioxygenase, domain 1"/>
    <property type="match status" value="1"/>
</dbReference>
<dbReference type="Proteomes" id="UP001302274">
    <property type="component" value="Unassembled WGS sequence"/>
</dbReference>
<dbReference type="Pfam" id="PF13669">
    <property type="entry name" value="Glyoxalase_4"/>
    <property type="match status" value="1"/>
</dbReference>
<sequence>MFNKDCYLDHVAIAVSNLDRAQKIWEDIGLTFNSEREEVPSQQVTTAFAHVDEHAHIELVCPINEQGPIQKFIEKNGEGIHHMSFKVPDVQKKTEELIAAGYKMIYEKAVPGANNCLVNFIHPKSTGGVLVEIATTQKV</sequence>
<evidence type="ECO:0000256" key="2">
    <source>
        <dbReference type="ARBA" id="ARBA00022723"/>
    </source>
</evidence>
<dbReference type="CDD" id="cd07249">
    <property type="entry name" value="MMCE"/>
    <property type="match status" value="1"/>
</dbReference>
<dbReference type="EMBL" id="JAYGJQ010000001">
    <property type="protein sequence ID" value="MEA9356325.1"/>
    <property type="molecule type" value="Genomic_DNA"/>
</dbReference>
<dbReference type="SUPFAM" id="SSF54593">
    <property type="entry name" value="Glyoxalase/Bleomycin resistance protein/Dihydroxybiphenyl dioxygenase"/>
    <property type="match status" value="1"/>
</dbReference>
<comment type="similarity">
    <text evidence="1">Belongs to the methylmalonyl-CoA epimerase family.</text>
</comment>
<evidence type="ECO:0000259" key="3">
    <source>
        <dbReference type="PROSITE" id="PS51819"/>
    </source>
</evidence>
<dbReference type="InterPro" id="IPR037523">
    <property type="entry name" value="VOC_core"/>
</dbReference>
<evidence type="ECO:0000313" key="5">
    <source>
        <dbReference type="Proteomes" id="UP001302274"/>
    </source>
</evidence>
<dbReference type="PANTHER" id="PTHR43048:SF3">
    <property type="entry name" value="METHYLMALONYL-COA EPIMERASE, MITOCHONDRIAL"/>
    <property type="match status" value="1"/>
</dbReference>
<dbReference type="EC" id="5.1.99.1" evidence="4"/>
<dbReference type="PANTHER" id="PTHR43048">
    <property type="entry name" value="METHYLMALONYL-COA EPIMERASE"/>
    <property type="match status" value="1"/>
</dbReference>
<evidence type="ECO:0000313" key="4">
    <source>
        <dbReference type="EMBL" id="MEA9356325.1"/>
    </source>
</evidence>
<reference evidence="4 5" key="1">
    <citation type="submission" date="2023-11" db="EMBL/GenBank/DDBJ databases">
        <title>A Novel Polar Bacteriovorax (B. antarcticus) Isolated from the Biocrust in Antarctica.</title>
        <authorList>
            <person name="Mun W."/>
            <person name="Choi S.Y."/>
            <person name="Mitchell R.J."/>
        </authorList>
    </citation>
    <scope>NUCLEOTIDE SEQUENCE [LARGE SCALE GENOMIC DNA]</scope>
    <source>
        <strain evidence="4 5">PP10</strain>
    </source>
</reference>
<keyword evidence="5" id="KW-1185">Reference proteome</keyword>
<protein>
    <submittedName>
        <fullName evidence="4">Methylmalonyl-CoA epimerase</fullName>
        <ecNumber evidence="4">5.1.99.1</ecNumber>
    </submittedName>
</protein>
<dbReference type="RefSeq" id="WP_323576016.1">
    <property type="nucleotide sequence ID" value="NZ_JAYGJQ010000001.1"/>
</dbReference>
<dbReference type="GO" id="GO:0004493">
    <property type="term" value="F:methylmalonyl-CoA epimerase activity"/>
    <property type="evidence" value="ECO:0007669"/>
    <property type="project" value="UniProtKB-EC"/>
</dbReference>
<organism evidence="4 5">
    <name type="scientific">Bacteriovorax antarcticus</name>
    <dbReference type="NCBI Taxonomy" id="3088717"/>
    <lineage>
        <taxon>Bacteria</taxon>
        <taxon>Pseudomonadati</taxon>
        <taxon>Bdellovibrionota</taxon>
        <taxon>Bacteriovoracia</taxon>
        <taxon>Bacteriovoracales</taxon>
        <taxon>Bacteriovoracaceae</taxon>
        <taxon>Bacteriovorax</taxon>
    </lineage>
</organism>
<gene>
    <name evidence="4" type="primary">mce</name>
    <name evidence="4" type="ORF">SHI21_08935</name>
</gene>
<comment type="caution">
    <text evidence="4">The sequence shown here is derived from an EMBL/GenBank/DDBJ whole genome shotgun (WGS) entry which is preliminary data.</text>
</comment>
<name>A0ABU5VXH4_9BACT</name>
<dbReference type="NCBIfam" id="TIGR03081">
    <property type="entry name" value="metmalonyl_epim"/>
    <property type="match status" value="1"/>
</dbReference>
<dbReference type="PROSITE" id="PS51819">
    <property type="entry name" value="VOC"/>
    <property type="match status" value="1"/>
</dbReference>
<feature type="domain" description="VOC" evidence="3">
    <location>
        <begin position="7"/>
        <end position="136"/>
    </location>
</feature>
<evidence type="ECO:0000256" key="1">
    <source>
        <dbReference type="ARBA" id="ARBA00009308"/>
    </source>
</evidence>
<keyword evidence="2" id="KW-0479">Metal-binding</keyword>
<dbReference type="InterPro" id="IPR029068">
    <property type="entry name" value="Glyas_Bleomycin-R_OHBP_Dase"/>
</dbReference>
<dbReference type="InterPro" id="IPR017515">
    <property type="entry name" value="MeMalonyl-CoA_epimerase"/>
</dbReference>
<keyword evidence="4" id="KW-0413">Isomerase</keyword>
<proteinExistence type="inferred from homology"/>
<dbReference type="InterPro" id="IPR051785">
    <property type="entry name" value="MMCE/EMCE_epimerase"/>
</dbReference>
<accession>A0ABU5VXH4</accession>